<accession>A0A4U0MUE1</accession>
<dbReference type="RefSeq" id="WP_136743394.1">
    <property type="nucleotide sequence ID" value="NZ_SUMB01000012.1"/>
</dbReference>
<name>A0A4U0MUE1_9ACTN</name>
<sequence>MNEENVDEEVTAYQTPVLVEVGSYTELTEGFAGGAYDGLGAFYGL</sequence>
<dbReference type="Proteomes" id="UP000308697">
    <property type="component" value="Unassembled WGS sequence"/>
</dbReference>
<evidence type="ECO:0000313" key="1">
    <source>
        <dbReference type="EMBL" id="TJZ44635.1"/>
    </source>
</evidence>
<protein>
    <submittedName>
        <fullName evidence="1">Lasso RiPP family leader peptide-containing protein</fullName>
    </submittedName>
</protein>
<comment type="caution">
    <text evidence="1">The sequence shown here is derived from an EMBL/GenBank/DDBJ whole genome shotgun (WGS) entry which is preliminary data.</text>
</comment>
<evidence type="ECO:0000313" key="2">
    <source>
        <dbReference type="Proteomes" id="UP000308697"/>
    </source>
</evidence>
<reference evidence="1 2" key="1">
    <citation type="submission" date="2019-04" db="EMBL/GenBank/DDBJ databases">
        <title>Streptomyces piniterrae sp. nov., a heliquinomycin-producing actinomycete isolated from rhizosphere soil of Pinus yunnanensis.</title>
        <authorList>
            <person name="Zhuang X."/>
            <person name="Zhao J."/>
        </authorList>
    </citation>
    <scope>NUCLEOTIDE SEQUENCE [LARGE SCALE GENOMIC DNA]</scope>
    <source>
        <strain evidence="2">jys28</strain>
    </source>
</reference>
<dbReference type="EMBL" id="SUMB01000012">
    <property type="protein sequence ID" value="TJZ44635.1"/>
    <property type="molecule type" value="Genomic_DNA"/>
</dbReference>
<organism evidence="1 2">
    <name type="scientific">Streptomyces piniterrae</name>
    <dbReference type="NCBI Taxonomy" id="2571125"/>
    <lineage>
        <taxon>Bacteria</taxon>
        <taxon>Bacillati</taxon>
        <taxon>Actinomycetota</taxon>
        <taxon>Actinomycetes</taxon>
        <taxon>Kitasatosporales</taxon>
        <taxon>Streptomycetaceae</taxon>
        <taxon>Streptomyces</taxon>
    </lineage>
</organism>
<gene>
    <name evidence="1" type="ORF">FCH28_30490</name>
</gene>
<proteinExistence type="predicted"/>
<keyword evidence="2" id="KW-1185">Reference proteome</keyword>
<dbReference type="AlphaFoldDB" id="A0A4U0MUE1"/>
<dbReference type="NCBIfam" id="NF033521">
    <property type="entry name" value="lasso_leader_L3"/>
    <property type="match status" value="1"/>
</dbReference>
<dbReference type="OrthoDB" id="4261573at2"/>